<dbReference type="AlphaFoldDB" id="A0A2S8GEP4"/>
<dbReference type="Pfam" id="PF13469">
    <property type="entry name" value="Sulfotransfer_3"/>
    <property type="match status" value="1"/>
</dbReference>
<dbReference type="RefSeq" id="WP_105338121.1">
    <property type="nucleotide sequence ID" value="NZ_PUHZ01000024.1"/>
</dbReference>
<evidence type="ECO:0000313" key="1">
    <source>
        <dbReference type="EMBL" id="PQO42909.1"/>
    </source>
</evidence>
<organism evidence="1 2">
    <name type="scientific">Blastopirellula marina</name>
    <dbReference type="NCBI Taxonomy" id="124"/>
    <lineage>
        <taxon>Bacteria</taxon>
        <taxon>Pseudomonadati</taxon>
        <taxon>Planctomycetota</taxon>
        <taxon>Planctomycetia</taxon>
        <taxon>Pirellulales</taxon>
        <taxon>Pirellulaceae</taxon>
        <taxon>Blastopirellula</taxon>
    </lineage>
</organism>
<reference evidence="1 2" key="1">
    <citation type="submission" date="2018-02" db="EMBL/GenBank/DDBJ databases">
        <title>Comparative genomes isolates from brazilian mangrove.</title>
        <authorList>
            <person name="Araujo J.E."/>
            <person name="Taketani R.G."/>
            <person name="Silva M.C.P."/>
            <person name="Loureco M.V."/>
            <person name="Andreote F.D."/>
        </authorList>
    </citation>
    <scope>NUCLEOTIDE SEQUENCE [LARGE SCALE GENOMIC DNA]</scope>
    <source>
        <strain evidence="1 2">Nap-Phe MGV</strain>
    </source>
</reference>
<sequence length="344" mass="40066">MPNANYSFLERTLHRVALGSNTIAEASFDFEQSLFRPAEVGGRHVFVAGLARSGSTVLMRRFHASGQFRSLQYSDMPFVLMPGMWRRMRGAGRSGEQQQRAHGDGLLVDFESPESLEEVFWRIFTGNRYIRDHYLRPGDMPEDIVERFRTYVGLILATSDSQRYLSKNNNNILRLDTIRKAFPEVLLLIPFREPLAQADSLRRQHRRFLEIHQQDKFALQYMQWLGHHEFGGDHRPFVFDDQPRKWTDPEQLEYWLESWVQCYRHLLDTAPKQSVFVGYEALCDAPQENWQTLAKLAQIDAALPETADALENKNRPIEAEINGALRQEAAKIYDRLTHRAFRPI</sequence>
<dbReference type="OrthoDB" id="9777890at2"/>
<dbReference type="GO" id="GO:0016740">
    <property type="term" value="F:transferase activity"/>
    <property type="evidence" value="ECO:0007669"/>
    <property type="project" value="UniProtKB-KW"/>
</dbReference>
<keyword evidence="1" id="KW-0808">Transferase</keyword>
<dbReference type="SUPFAM" id="SSF52540">
    <property type="entry name" value="P-loop containing nucleoside triphosphate hydrolases"/>
    <property type="match status" value="1"/>
</dbReference>
<name>A0A2S8GEP4_9BACT</name>
<proteinExistence type="predicted"/>
<accession>A0A2S8GEP4</accession>
<comment type="caution">
    <text evidence="1">The sequence shown here is derived from an EMBL/GenBank/DDBJ whole genome shotgun (WGS) entry which is preliminary data.</text>
</comment>
<evidence type="ECO:0000313" key="2">
    <source>
        <dbReference type="Proteomes" id="UP000237819"/>
    </source>
</evidence>
<dbReference type="EMBL" id="PUHZ01000024">
    <property type="protein sequence ID" value="PQO42909.1"/>
    <property type="molecule type" value="Genomic_DNA"/>
</dbReference>
<dbReference type="Gene3D" id="3.40.50.300">
    <property type="entry name" value="P-loop containing nucleotide triphosphate hydrolases"/>
    <property type="match status" value="1"/>
</dbReference>
<dbReference type="Proteomes" id="UP000237819">
    <property type="component" value="Unassembled WGS sequence"/>
</dbReference>
<dbReference type="InterPro" id="IPR027417">
    <property type="entry name" value="P-loop_NTPase"/>
</dbReference>
<gene>
    <name evidence="1" type="ORF">C5Y93_24605</name>
</gene>
<protein>
    <submittedName>
        <fullName evidence="1">Sulfotransferase family protein</fullName>
    </submittedName>
</protein>